<dbReference type="PANTHER" id="PTHR31661">
    <property type="entry name" value="SIMILAR TO CDNA SEQUENCE BC052040"/>
    <property type="match status" value="1"/>
</dbReference>
<dbReference type="Pfam" id="PF14811">
    <property type="entry name" value="TPD"/>
    <property type="match status" value="1"/>
</dbReference>
<gene>
    <name evidence="3" type="ORF">Asulf_00680</name>
</gene>
<dbReference type="GO" id="GO:0005737">
    <property type="term" value="C:cytoplasm"/>
    <property type="evidence" value="ECO:0007669"/>
    <property type="project" value="UniProtKB-SubCell"/>
</dbReference>
<evidence type="ECO:0000313" key="3">
    <source>
        <dbReference type="EMBL" id="AGK60698.1"/>
    </source>
</evidence>
<protein>
    <recommendedName>
        <fullName evidence="5">CDAN1-interacting nuclease 1</fullName>
    </recommendedName>
</protein>
<dbReference type="PANTHER" id="PTHR31661:SF1">
    <property type="entry name" value="CDAN1-INTERACTING NUCLEASE 1"/>
    <property type="match status" value="1"/>
</dbReference>
<comment type="subcellular location">
    <subcellularLocation>
        <location evidence="1">Cytoplasm</location>
    </subcellularLocation>
</comment>
<proteinExistence type="predicted"/>
<dbReference type="GeneID" id="15392323"/>
<dbReference type="HOGENOM" id="CLU_076808_0_0_2"/>
<evidence type="ECO:0000256" key="1">
    <source>
        <dbReference type="ARBA" id="ARBA00004496"/>
    </source>
</evidence>
<organism evidence="3 4">
    <name type="scientific">Archaeoglobus sulfaticallidus PM70-1</name>
    <dbReference type="NCBI Taxonomy" id="387631"/>
    <lineage>
        <taxon>Archaea</taxon>
        <taxon>Methanobacteriati</taxon>
        <taxon>Methanobacteriota</taxon>
        <taxon>Archaeoglobi</taxon>
        <taxon>Archaeoglobales</taxon>
        <taxon>Archaeoglobaceae</taxon>
        <taxon>Archaeoglobus</taxon>
    </lineage>
</organism>
<keyword evidence="4" id="KW-1185">Reference proteome</keyword>
<evidence type="ECO:0000256" key="2">
    <source>
        <dbReference type="ARBA" id="ARBA00022490"/>
    </source>
</evidence>
<dbReference type="AlphaFoldDB" id="N0BCH3"/>
<sequence length="352" mass="42580">MEITHEEYLKLRKNLRNLSDLRNERYYRGMLFSILSQKKVDEVKVNYGKMISRAEELADFWEREKRFPRWFRLTPTMQIRILLKALEYSKKEIRNSFLNPNNIDDEDLRRETWKSIFTDYIYSPFAIKNQYVRGDLGEKILEEWLKSRDIEFKTEKDLRKEFSKTPDFYFPDGVNIAGEEIRWIESKALFGDFRIHWVYWKKQFSKYLEMFGNGFVIYWFGRVKEIDKVKFLKEDMFRNELARNLLEMKIYMTGIKGKSDRDLEHIVERYRIKNIFEVDSDFPDIGLEVARNGIDFEEVYSGEFIKAVTSVIDSFSKGPVLVVGDQRDWKKCRRRHIGWVLRNMGFQIVNLR</sequence>
<dbReference type="eggNOG" id="arCOG00723">
    <property type="taxonomic scope" value="Archaea"/>
</dbReference>
<reference evidence="3 4" key="1">
    <citation type="journal article" date="2013" name="Genome Announc.">
        <title>Complete Genome Sequence of the Thermophilic and Facultatively Chemolithoautotrophic Sulfate Reducer Archaeoglobus sulfaticallidus Strain PM70-1T.</title>
        <authorList>
            <person name="Stokke R."/>
            <person name="Hocking W.P."/>
            <person name="Steinsbu B.O."/>
            <person name="Steen I.H."/>
        </authorList>
    </citation>
    <scope>NUCLEOTIDE SEQUENCE [LARGE SCALE GENOMIC DNA]</scope>
    <source>
        <strain evidence="3">PM70-1</strain>
    </source>
</reference>
<accession>N0BCH3</accession>
<dbReference type="KEGG" id="ast:Asulf_00680"/>
<dbReference type="EMBL" id="CP005290">
    <property type="protein sequence ID" value="AGK60698.1"/>
    <property type="molecule type" value="Genomic_DNA"/>
</dbReference>
<dbReference type="OrthoDB" id="51604at2157"/>
<evidence type="ECO:0000313" key="4">
    <source>
        <dbReference type="Proteomes" id="UP000013307"/>
    </source>
</evidence>
<evidence type="ECO:0008006" key="5">
    <source>
        <dbReference type="Google" id="ProtNLM"/>
    </source>
</evidence>
<dbReference type="InterPro" id="IPR029404">
    <property type="entry name" value="CDIN1"/>
</dbReference>
<dbReference type="Proteomes" id="UP000013307">
    <property type="component" value="Chromosome"/>
</dbReference>
<dbReference type="eggNOG" id="arCOG04990">
    <property type="taxonomic scope" value="Archaea"/>
</dbReference>
<name>N0BCH3_9EURY</name>
<keyword evidence="2" id="KW-0963">Cytoplasm</keyword>
<dbReference type="STRING" id="387631.Asulf_00680"/>
<dbReference type="RefSeq" id="WP_015590297.1">
    <property type="nucleotide sequence ID" value="NC_021169.1"/>
</dbReference>